<feature type="region of interest" description="Disordered" evidence="7">
    <location>
        <begin position="547"/>
        <end position="589"/>
    </location>
</feature>
<feature type="domain" description="Rhodanese" evidence="8">
    <location>
        <begin position="465"/>
        <end position="551"/>
    </location>
</feature>
<dbReference type="PANTHER" id="PTHR43429">
    <property type="entry name" value="PYRIDINE NUCLEOTIDE-DISULFIDE OXIDOREDUCTASE DOMAIN-CONTAINING"/>
    <property type="match status" value="1"/>
</dbReference>
<protein>
    <submittedName>
        <fullName evidence="9">Pyridine nucleotide-disulfide oxidoreductase</fullName>
    </submittedName>
</protein>
<dbReference type="EMBL" id="CP011074">
    <property type="protein sequence ID" value="AKF94286.1"/>
    <property type="molecule type" value="Genomic_DNA"/>
</dbReference>
<evidence type="ECO:0000256" key="7">
    <source>
        <dbReference type="SAM" id="MobiDB-lite"/>
    </source>
</evidence>
<evidence type="ECO:0000256" key="2">
    <source>
        <dbReference type="ARBA" id="ARBA00009130"/>
    </source>
</evidence>
<dbReference type="Pfam" id="PF01206">
    <property type="entry name" value="TusA"/>
    <property type="match status" value="1"/>
</dbReference>
<dbReference type="Pfam" id="PF13686">
    <property type="entry name" value="DrsE_2"/>
    <property type="match status" value="1"/>
</dbReference>
<dbReference type="Gene3D" id="3.50.50.60">
    <property type="entry name" value="FAD/NAD(P)-binding domain"/>
    <property type="match status" value="2"/>
</dbReference>
<dbReference type="Gene3D" id="3.40.250.10">
    <property type="entry name" value="Rhodanese-like domain"/>
    <property type="match status" value="1"/>
</dbReference>
<keyword evidence="3" id="KW-0285">Flavoprotein</keyword>
<dbReference type="InterPro" id="IPR036868">
    <property type="entry name" value="TusA-like_sf"/>
</dbReference>
<dbReference type="InterPro" id="IPR036873">
    <property type="entry name" value="Rhodanese-like_dom_sf"/>
</dbReference>
<dbReference type="SUPFAM" id="SSF51905">
    <property type="entry name" value="FAD/NAD(P)-binding domain"/>
    <property type="match status" value="2"/>
</dbReference>
<dbReference type="SUPFAM" id="SSF75169">
    <property type="entry name" value="DsrEFH-like"/>
    <property type="match status" value="1"/>
</dbReference>
<dbReference type="SUPFAM" id="SSF52821">
    <property type="entry name" value="Rhodanese/Cell cycle control phosphatase"/>
    <property type="match status" value="1"/>
</dbReference>
<keyword evidence="5" id="KW-0560">Oxidoreductase</keyword>
<dbReference type="PRINTS" id="PR00368">
    <property type="entry name" value="FADPNR"/>
</dbReference>
<feature type="compositionally biased region" description="Basic and acidic residues" evidence="7">
    <location>
        <begin position="547"/>
        <end position="560"/>
    </location>
</feature>
<dbReference type="InterPro" id="IPR023753">
    <property type="entry name" value="FAD/NAD-binding_dom"/>
</dbReference>
<dbReference type="PROSITE" id="PS50206">
    <property type="entry name" value="RHODANESE_3"/>
    <property type="match status" value="1"/>
</dbReference>
<dbReference type="PRINTS" id="PR00411">
    <property type="entry name" value="PNDRDTASEI"/>
</dbReference>
<proteinExistence type="inferred from homology"/>
<dbReference type="GO" id="GO:0016491">
    <property type="term" value="F:oxidoreductase activity"/>
    <property type="evidence" value="ECO:0007669"/>
    <property type="project" value="UniProtKB-KW"/>
</dbReference>
<dbReference type="SMART" id="SM00450">
    <property type="entry name" value="RHOD"/>
    <property type="match status" value="1"/>
</dbReference>
<evidence type="ECO:0000256" key="1">
    <source>
        <dbReference type="ARBA" id="ARBA00001974"/>
    </source>
</evidence>
<reference evidence="9" key="1">
    <citation type="submission" date="2015-03" db="EMBL/GenBank/DDBJ databases">
        <title>MIGS Cultured Bacterial/Archaeal sample from Brevibacillus laterosporus.</title>
        <authorList>
            <person name="Zeng D."/>
            <person name="Zhu L."/>
            <person name="Dong G."/>
            <person name="Ye W."/>
            <person name="Ren D."/>
            <person name="Wu L."/>
            <person name="Xu J."/>
            <person name="Li G."/>
            <person name="Guo L."/>
        </authorList>
    </citation>
    <scope>NUCLEOTIDE SEQUENCE</scope>
    <source>
        <strain evidence="9">B9</strain>
    </source>
</reference>
<dbReference type="InterPro" id="IPR001455">
    <property type="entry name" value="TusA-like"/>
</dbReference>
<dbReference type="CDD" id="cd01524">
    <property type="entry name" value="RHOD_Pyr_redox"/>
    <property type="match status" value="1"/>
</dbReference>
<dbReference type="InterPro" id="IPR036188">
    <property type="entry name" value="FAD/NAD-bd_sf"/>
</dbReference>
<dbReference type="InterPro" id="IPR016156">
    <property type="entry name" value="FAD/NAD-linked_Rdtase_dimer_sf"/>
</dbReference>
<keyword evidence="4" id="KW-0274">FAD</keyword>
<dbReference type="Pfam" id="PF02852">
    <property type="entry name" value="Pyr_redox_dim"/>
    <property type="match status" value="1"/>
</dbReference>
<organism evidence="9">
    <name type="scientific">Brevibacillus laterosporus</name>
    <name type="common">Bacillus laterosporus</name>
    <dbReference type="NCBI Taxonomy" id="1465"/>
    <lineage>
        <taxon>Bacteria</taxon>
        <taxon>Bacillati</taxon>
        <taxon>Bacillota</taxon>
        <taxon>Bacilli</taxon>
        <taxon>Bacillales</taxon>
        <taxon>Paenibacillaceae</taxon>
        <taxon>Brevibacillus</taxon>
    </lineage>
</organism>
<dbReference type="InterPro" id="IPR027396">
    <property type="entry name" value="DsrEFH-like"/>
</dbReference>
<dbReference type="Gene3D" id="3.40.1260.10">
    <property type="entry name" value="DsrEFH-like"/>
    <property type="match status" value="1"/>
</dbReference>
<evidence type="ECO:0000256" key="3">
    <source>
        <dbReference type="ARBA" id="ARBA00022630"/>
    </source>
</evidence>
<evidence type="ECO:0000313" key="9">
    <source>
        <dbReference type="EMBL" id="AKF94286.1"/>
    </source>
</evidence>
<dbReference type="InterPro" id="IPR032836">
    <property type="entry name" value="DsrE2-like"/>
</dbReference>
<dbReference type="PANTHER" id="PTHR43429:SF1">
    <property type="entry name" value="NAD(P)H SULFUR OXIDOREDUCTASE (COA-DEPENDENT)"/>
    <property type="match status" value="1"/>
</dbReference>
<dbReference type="InterPro" id="IPR001763">
    <property type="entry name" value="Rhodanese-like_dom"/>
</dbReference>
<evidence type="ECO:0000256" key="5">
    <source>
        <dbReference type="ARBA" id="ARBA00023002"/>
    </source>
</evidence>
<feature type="compositionally biased region" description="Polar residues" evidence="7">
    <location>
        <begin position="574"/>
        <end position="589"/>
    </location>
</feature>
<evidence type="ECO:0000259" key="8">
    <source>
        <dbReference type="PROSITE" id="PS50206"/>
    </source>
</evidence>
<evidence type="ECO:0000256" key="6">
    <source>
        <dbReference type="ARBA" id="ARBA00023284"/>
    </source>
</evidence>
<dbReference type="AlphaFoldDB" id="A0A0F6XZS5"/>
<dbReference type="Pfam" id="PF07992">
    <property type="entry name" value="Pyr_redox_2"/>
    <property type="match status" value="1"/>
</dbReference>
<dbReference type="InterPro" id="IPR004099">
    <property type="entry name" value="Pyr_nucl-diS_OxRdtase_dimer"/>
</dbReference>
<dbReference type="NCBIfam" id="NF010037">
    <property type="entry name" value="PRK13512.1"/>
    <property type="match status" value="1"/>
</dbReference>
<evidence type="ECO:0000256" key="4">
    <source>
        <dbReference type="ARBA" id="ARBA00022827"/>
    </source>
</evidence>
<dbReference type="RefSeq" id="WP_031413338.1">
    <property type="nucleotide sequence ID" value="NZ_CP011074.1"/>
</dbReference>
<comment type="similarity">
    <text evidence="2">Belongs to the class-III pyridine nucleotide-disulfide oxidoreductase family.</text>
</comment>
<keyword evidence="6" id="KW-0676">Redox-active center</keyword>
<gene>
    <name evidence="9" type="ORF">EX87_12065</name>
</gene>
<sequence length="842" mass="91076">MKKKIIIVGGVAGGATAAARLRRLSERHELIMIERGEHISYANCGLPYYIGEVIEQRSKLFLQSVEGMSQRFNMDIRIRSEVTHINREKKTVTIHNLQTKEIYEESYDILILSPGAKPIRPAISGIDEAKQLFTLRSVSDTDAIKSYVDQQQPTRAVVIGGGFIGVEMAENLSERGLDVTLVEMGKQVMAPLDIEMAAVVHEHMRAKGIALLLQDGVEAFGDQGRIVRLSSGRELVTDMIILAIGVQPESQLAKEAGLSVGVRGAIRVNKHMQTDDPAIYAIGDAVEVTDYINNQPTHIPLAWPANRQGRLVADHINGRDVQYNGTLGTSIAKVFDLTVATTGNNEKTLLRAGIEYTAIHVHPASHAGYYPGAAPIWMKLLFDKTTGKIYGAQAVSADGADKRIDVIATAIKGGLTIHDLPDLELAYAPPYSSAKDPVNMIGYVASNIADGLVDIVQWHEIDQIVADGGLLVDVREPIEREAGYIKGSINIPLPELRNRLAELPKDQTIYVSCQVGLRGYLAARLLSEYGYQVKNVDGGYKTYRMGKSTEEMTEPRKEDAAPLAGSSAGKPATEAQSQAKRPHTSASNIDSPAITIDACGLQCPGPIMQVFQAVSGAQDGQIIEVIATDPGFMADIAAWCDKTGNTLLSSEYSNKVAHVFIQKGTNMPTSIAGAAIQKANAEKQIDKTGATMVVFSGDLDKAMASFIIASGAASMGKRVTMFFTFWGLNILRREHAPAVEKDTLEKMFGMMMPKGANKLTLSKLNMAGMGTKMMQHVMEKKNVDSLETLMKNAQAAGVKLVACAMSMDIMGIKQEELIDGVDVAGVASYLSDAQESGLNLFI</sequence>
<dbReference type="SUPFAM" id="SSF55424">
    <property type="entry name" value="FAD/NAD-linked reductases, dimerisation (C-terminal) domain"/>
    <property type="match status" value="1"/>
</dbReference>
<accession>A0A0F6XZS5</accession>
<dbReference type="Pfam" id="PF00581">
    <property type="entry name" value="Rhodanese"/>
    <property type="match status" value="1"/>
</dbReference>
<dbReference type="SUPFAM" id="SSF64307">
    <property type="entry name" value="SirA-like"/>
    <property type="match status" value="1"/>
</dbReference>
<name>A0A0F6XZS5_BRELA</name>
<comment type="cofactor">
    <cofactor evidence="1">
        <name>FAD</name>
        <dbReference type="ChEBI" id="CHEBI:57692"/>
    </cofactor>
</comment>
<dbReference type="InterPro" id="IPR050260">
    <property type="entry name" value="FAD-bd_OxRdtase"/>
</dbReference>
<dbReference type="Gene3D" id="3.30.110.40">
    <property type="entry name" value="TusA-like domain"/>
    <property type="match status" value="1"/>
</dbReference>
<dbReference type="PROSITE" id="PS01148">
    <property type="entry name" value="UPF0033"/>
    <property type="match status" value="1"/>
</dbReference>